<keyword evidence="3" id="KW-1185">Reference proteome</keyword>
<accession>A0A1B9IGR7</accession>
<evidence type="ECO:0000313" key="2">
    <source>
        <dbReference type="EMBL" id="OCF54607.1"/>
    </source>
</evidence>
<evidence type="ECO:0000256" key="1">
    <source>
        <dbReference type="SAM" id="MobiDB-lite"/>
    </source>
</evidence>
<reference evidence="3" key="2">
    <citation type="submission" date="2013-12" db="EMBL/GenBank/DDBJ databases">
        <title>Evolution of pathogenesis and genome organization in the Tremellales.</title>
        <authorList>
            <person name="Cuomo C."/>
            <person name="Litvintseva A."/>
            <person name="Heitman J."/>
            <person name="Chen Y."/>
            <person name="Sun S."/>
            <person name="Springer D."/>
            <person name="Dromer F."/>
            <person name="Young S."/>
            <person name="Zeng Q."/>
            <person name="Chapman S."/>
            <person name="Gujja S."/>
            <person name="Saif S."/>
            <person name="Birren B."/>
        </authorList>
    </citation>
    <scope>NUCLEOTIDE SEQUENCE [LARGE SCALE GENOMIC DNA]</scope>
    <source>
        <strain evidence="3">CBS 10435</strain>
    </source>
</reference>
<evidence type="ECO:0000313" key="3">
    <source>
        <dbReference type="Proteomes" id="UP000092583"/>
    </source>
</evidence>
<feature type="compositionally biased region" description="Basic and acidic residues" evidence="1">
    <location>
        <begin position="197"/>
        <end position="209"/>
    </location>
</feature>
<name>A0A1B9IGR7_9TREE</name>
<gene>
    <name evidence="2" type="ORF">L486_07739</name>
</gene>
<reference evidence="2 3" key="1">
    <citation type="submission" date="2013-07" db="EMBL/GenBank/DDBJ databases">
        <title>The Genome Sequence of Kwoniella mangroviensis CBS10435.</title>
        <authorList>
            <consortium name="The Broad Institute Genome Sequencing Platform"/>
            <person name="Cuomo C."/>
            <person name="Litvintseva A."/>
            <person name="Chen Y."/>
            <person name="Heitman J."/>
            <person name="Sun S."/>
            <person name="Springer D."/>
            <person name="Dromer F."/>
            <person name="Young S.K."/>
            <person name="Zeng Q."/>
            <person name="Gargeya S."/>
            <person name="Fitzgerald M."/>
            <person name="Abouelleil A."/>
            <person name="Alvarado L."/>
            <person name="Berlin A.M."/>
            <person name="Chapman S.B."/>
            <person name="Dewar J."/>
            <person name="Goldberg J."/>
            <person name="Griggs A."/>
            <person name="Gujja S."/>
            <person name="Hansen M."/>
            <person name="Howarth C."/>
            <person name="Imamovic A."/>
            <person name="Larimer J."/>
            <person name="McCowan C."/>
            <person name="Murphy C."/>
            <person name="Pearson M."/>
            <person name="Priest M."/>
            <person name="Roberts A."/>
            <person name="Saif S."/>
            <person name="Shea T."/>
            <person name="Sykes S."/>
            <person name="Wortman J."/>
            <person name="Nusbaum C."/>
            <person name="Birren B."/>
        </authorList>
    </citation>
    <scope>NUCLEOTIDE SEQUENCE [LARGE SCALE GENOMIC DNA]</scope>
    <source>
        <strain evidence="2 3">CBS 10435</strain>
    </source>
</reference>
<dbReference type="AlphaFoldDB" id="A0A1B9IGR7"/>
<proteinExistence type="predicted"/>
<feature type="region of interest" description="Disordered" evidence="1">
    <location>
        <begin position="193"/>
        <end position="220"/>
    </location>
</feature>
<dbReference type="Proteomes" id="UP000092583">
    <property type="component" value="Unassembled WGS sequence"/>
</dbReference>
<dbReference type="EMBL" id="KI669469">
    <property type="protein sequence ID" value="OCF54607.1"/>
    <property type="molecule type" value="Genomic_DNA"/>
</dbReference>
<protein>
    <submittedName>
        <fullName evidence="2">Uncharacterized protein</fullName>
    </submittedName>
</protein>
<organism evidence="2 3">
    <name type="scientific">Kwoniella mangroviensis CBS 10435</name>
    <dbReference type="NCBI Taxonomy" id="1331196"/>
    <lineage>
        <taxon>Eukaryota</taxon>
        <taxon>Fungi</taxon>
        <taxon>Dikarya</taxon>
        <taxon>Basidiomycota</taxon>
        <taxon>Agaricomycotina</taxon>
        <taxon>Tremellomycetes</taxon>
        <taxon>Tremellales</taxon>
        <taxon>Cryptococcaceae</taxon>
        <taxon>Kwoniella</taxon>
    </lineage>
</organism>
<sequence length="220" mass="24357">MSKNPDHMGEQLNGTVFLISTKCASCKEYMDFVNDRFDPGSCNSVVVLDKSGLGETDISSFKFDKIRGKSLVNLKEACDRDRKNHSDRYIESNDVAELQSGVQVEVPHGQNQDIETMSQSISDSHLYADTAELSAINPWRRRFGSSNTAESFDPRRTPLISASLRFAPQVPQPSTLTLRAPVDVSGQYELPYNPSSEIHEVPGDCERVTDSQGGGYFDPS</sequence>